<evidence type="ECO:0000313" key="3">
    <source>
        <dbReference type="Proteomes" id="UP001150925"/>
    </source>
</evidence>
<keyword evidence="3" id="KW-1185">Reference proteome</keyword>
<evidence type="ECO:0000313" key="2">
    <source>
        <dbReference type="EMBL" id="KAJ1970086.1"/>
    </source>
</evidence>
<gene>
    <name evidence="2" type="ORF">IWQ62_000192</name>
</gene>
<dbReference type="OrthoDB" id="10347747at2759"/>
<comment type="caution">
    <text evidence="2">The sequence shown here is derived from an EMBL/GenBank/DDBJ whole genome shotgun (WGS) entry which is preliminary data.</text>
</comment>
<feature type="region of interest" description="Disordered" evidence="1">
    <location>
        <begin position="1"/>
        <end position="38"/>
    </location>
</feature>
<name>A0A9W8B0M1_9FUNG</name>
<accession>A0A9W8B0M1</accession>
<dbReference type="EMBL" id="JANBPY010000006">
    <property type="protein sequence ID" value="KAJ1970086.1"/>
    <property type="molecule type" value="Genomic_DNA"/>
</dbReference>
<feature type="compositionally biased region" description="Low complexity" evidence="1">
    <location>
        <begin position="71"/>
        <end position="87"/>
    </location>
</feature>
<feature type="compositionally biased region" description="Polar residues" evidence="1">
    <location>
        <begin position="17"/>
        <end position="35"/>
    </location>
</feature>
<proteinExistence type="predicted"/>
<evidence type="ECO:0000256" key="1">
    <source>
        <dbReference type="SAM" id="MobiDB-lite"/>
    </source>
</evidence>
<organism evidence="2 3">
    <name type="scientific">Dispira parvispora</name>
    <dbReference type="NCBI Taxonomy" id="1520584"/>
    <lineage>
        <taxon>Eukaryota</taxon>
        <taxon>Fungi</taxon>
        <taxon>Fungi incertae sedis</taxon>
        <taxon>Zoopagomycota</taxon>
        <taxon>Kickxellomycotina</taxon>
        <taxon>Dimargaritomycetes</taxon>
        <taxon>Dimargaritales</taxon>
        <taxon>Dimargaritaceae</taxon>
        <taxon>Dispira</taxon>
    </lineage>
</organism>
<protein>
    <submittedName>
        <fullName evidence="2">Uncharacterized protein</fullName>
    </submittedName>
</protein>
<dbReference type="AlphaFoldDB" id="A0A9W8B0M1"/>
<dbReference type="Proteomes" id="UP001150925">
    <property type="component" value="Unassembled WGS sequence"/>
</dbReference>
<feature type="region of interest" description="Disordered" evidence="1">
    <location>
        <begin position="67"/>
        <end position="107"/>
    </location>
</feature>
<reference evidence="2" key="1">
    <citation type="submission" date="2022-07" db="EMBL/GenBank/DDBJ databases">
        <title>Phylogenomic reconstructions and comparative analyses of Kickxellomycotina fungi.</title>
        <authorList>
            <person name="Reynolds N.K."/>
            <person name="Stajich J.E."/>
            <person name="Barry K."/>
            <person name="Grigoriev I.V."/>
            <person name="Crous P."/>
            <person name="Smith M.E."/>
        </authorList>
    </citation>
    <scope>NUCLEOTIDE SEQUENCE</scope>
    <source>
        <strain evidence="2">RSA 1196</strain>
    </source>
</reference>
<sequence length="461" mass="49821">MQPIKDTPAGPHHCRSTESLSTVSDSMPDTHSWTSVADARSEQGWLTVHIPEHSRRRSSAAFLSPRFVEVSPPSSRPTAAPSETATSDVGSSFRRPYPPHPLPFRSASPPVLNQLEEELPTEVDQTTGVLPPVTFSDLFGSQLDSIPSQECLSPSHPLTPVTLPATVVTEYTDAAVPRATSPIATSSILCSPSGHSQSDAALDAFFAFPESQEVPPSVPVAAGSDEKSISDAIHHHDTIGQELEASRYTRRNFRRNSSLSLALPVNSLPSSSIHHQQHRDSEAAFTLLRRYLVENRRATLLRSGSLSNLHSLVSPVQPSATSVRLPMKASRFTRTIDSAMYHRLSCGRVSTASQDSRGRRHRPYAVAAATTKAIPALNSGTSTHPAAESNTDDAFSHSLAGIGLFGMWDDPRAMDESPAHDISSGEALDAWDAIEFRGIFSGLWTSVRRRVALGIFTNETG</sequence>